<dbReference type="Gene3D" id="2.10.220.10">
    <property type="entry name" value="Hormone Receptor, Insulin-like Growth Factor Receptor 1, Chain A, domain 2"/>
    <property type="match status" value="1"/>
</dbReference>
<gene>
    <name evidence="2" type="ORF">DGYR_LOCUS816</name>
</gene>
<feature type="domain" description="EGF-like" evidence="1">
    <location>
        <begin position="1529"/>
        <end position="1569"/>
    </location>
</feature>
<feature type="domain" description="EGF-like" evidence="1">
    <location>
        <begin position="1460"/>
        <end position="1492"/>
    </location>
</feature>
<dbReference type="SMART" id="SM00181">
    <property type="entry name" value="EGF"/>
    <property type="match status" value="16"/>
</dbReference>
<evidence type="ECO:0000313" key="3">
    <source>
        <dbReference type="Proteomes" id="UP000549394"/>
    </source>
</evidence>
<feature type="domain" description="EGF-like" evidence="1">
    <location>
        <begin position="1355"/>
        <end position="1391"/>
    </location>
</feature>
<name>A0A7I8V713_9ANNE</name>
<feature type="domain" description="EGF-like" evidence="1">
    <location>
        <begin position="1230"/>
        <end position="1263"/>
    </location>
</feature>
<dbReference type="SMART" id="SM00261">
    <property type="entry name" value="FU"/>
    <property type="match status" value="10"/>
</dbReference>
<accession>A0A7I8V713</accession>
<feature type="domain" description="EGF-like" evidence="1">
    <location>
        <begin position="1392"/>
        <end position="1424"/>
    </location>
</feature>
<feature type="domain" description="EGF-like" evidence="1">
    <location>
        <begin position="1570"/>
        <end position="1602"/>
    </location>
</feature>
<dbReference type="SUPFAM" id="SSF57184">
    <property type="entry name" value="Growth factor receptor domain"/>
    <property type="match status" value="5"/>
</dbReference>
<protein>
    <submittedName>
        <fullName evidence="2">DgyrCDS832</fullName>
    </submittedName>
</protein>
<feature type="domain" description="EGF-like" evidence="1">
    <location>
        <begin position="1493"/>
        <end position="1528"/>
    </location>
</feature>
<dbReference type="PANTHER" id="PTHR23275">
    <property type="entry name" value="CABRIOLET.-RELATED"/>
    <property type="match status" value="1"/>
</dbReference>
<feature type="domain" description="EGF-like" evidence="1">
    <location>
        <begin position="1776"/>
        <end position="1813"/>
    </location>
</feature>
<sequence length="1854" mass="199013">MIIFHLLECPDNCDESYCLERQSWTDINDATNCTSCKSSYFLKGELCEKCPIGCKNCTTENECDECLSNYVFKSPVKDCTACPSNCLRCSWNIIDKKSECEFCSEGYVLDDKKTCTSCGSNCLSCSFIQGKGIECNRCHPNMYITTGTSVECKLCSSALPGCKRCSNEDTCIECLSSSYSLSSSGKCESCSPIHAACISCDVTSGSKKCSKCSSGYYVKDDSCASCSRNCDTCRETNDKLECTKCKTDYTVIKQNNCDRCPDNCLDCGISNDKLVCKSNMCSPGYTLNDDKSCAKCPNNCKACTWSTSNSRTECNGNSASHSCVENENGKSWTRKSDGTCVACPDKCFKCYFTDETLQPICYASKCSIKHGFDDATGTCFACPSGCDYCKRTLKGDICQKCSEKHAPKYTSDNTIESCEWCSIWDCDYCEVLDGSVKCRRSPCASKEVSSANKKFSFTNNDCSGNCPIDSSCDSGKINDENEICYCRSCPAGSAVILVGSNAGVCKSCGPDCEKCELNSVKNDVECKTCKGVKQWLTVEVGPQAVSVKGCFDCSAAQPHCKQLEYAGNPPICRCKMNNCIGDQTQNSPTKRHTVIQETSGSQRCRGCSDLFPKALWCRGNYASESLESCQQGYQKLSGTNTCKAYPDNCANWGDTQSTSDVSRVDCLKCIPGYYLFNGNCISCSSVFENCLECAREPSSVVCTECSSGSGFNCKTPCTSSPIPDCGTMWATTNANTCKCKTCSGSSNPQNLHIVAPYVASVLGSSCGGKTMTISGCNKYGSGSPDICVKCNVDHALSPLRDACLGTSFFKLGCKEGYSFAFDPSSVLCRVPKDGFMEHSVKNNPPIKVADDNLANSGSGCTGYLSINSDSSSDGRCGGCETGKVIDVLSEKKYTCTSCSTTGFPNCEFAVAYKGSCRCGRCKTSNSIAYVMRPDQRGCVECLGIVDCSVYTLRLLDGELKCACASCGNNKLVNSDGFSCIDCSSKLCSPGEVKAVDSKCECSCNDQQLMKNNTNGCVSCGTNSDLPNCKSGHYKLLENDQCGCSECISGHVLKSDQSACLSCTKTTPGNIIPNCKVCLESTTVSGTIDKCISCDDGYALNPADGNLAATCLSCQSGCQNCTVDRSKSPPTTERKCTACKTGYTLNTQGTCIRCPTEPKTCSECRIDPKDSTNTLCTQFGCGSNALRDSDFKCESCKISNCAKCVKDVNNVFKCLDCNEKFFMDKDGTCKQCISGCDFCVNGETCIPSGCIEGFIRHRTDGTCQKCTGDGVSRCIYKDTTTDVLVPIISCSENCKKCEIAGKDKCDTDGCKTGFFFDISDQLCYENNPECLISTRINGKIVCSSCNETTSVLVDNECKPCPNECSGCTSNNNQFTCSSCKGGYYKRDDGVCLECPSGCSSCAIVEGRVACEDCLQGYSLQGESCTQCGISECDKCKFDSGNLASCEKCSSKFYLNTDDCGSCPEFCAECTFNQKYTCTKCYDKYAKSLDGKCIKCSSNCAICTAKPDKSTKCIKCISSEFSLGLDGVCRPCNKAIFKNCSICESENGKDRPKCLSCAKGYTLKDDESGCVKCSISGCNDCSHGRVCLKCKRGTYLHNYDRECARKCYECQGNEEECGKDISKIQNITNTVKLIDCGIGDCWVHRREEGDVVTFERSCSKQTCSSGTVEVNCNGGCATGFTLDFSPTKYDCTSCTAAGLDHCTFAVSSGDTCMCGRCTADVAGKVYHKHPTLPGCTQNDEIPNCSSHTLKLKNGAYVVAWTACSGVNVLAEDGLSCVACSKTCTGGSKVVAAGASTCTCDCAAVGFVNTAGDDCITCATAGKAGCSEVHLNGATWECKTCNVKHVLYHLVEVVLFV</sequence>
<dbReference type="EMBL" id="CAJFCJ010000001">
    <property type="protein sequence ID" value="CAD5111529.1"/>
    <property type="molecule type" value="Genomic_DNA"/>
</dbReference>
<feature type="domain" description="EGF-like" evidence="1">
    <location>
        <begin position="8"/>
        <end position="48"/>
    </location>
</feature>
<feature type="domain" description="EGF-like" evidence="1">
    <location>
        <begin position="1061"/>
        <end position="1111"/>
    </location>
</feature>
<comment type="caution">
    <text evidence="2">The sequence shown here is derived from an EMBL/GenBank/DDBJ whole genome shotgun (WGS) entry which is preliminary data.</text>
</comment>
<feature type="domain" description="EGF-like" evidence="1">
    <location>
        <begin position="189"/>
        <end position="224"/>
    </location>
</feature>
<feature type="domain" description="EGF-like" evidence="1">
    <location>
        <begin position="259"/>
        <end position="294"/>
    </location>
</feature>
<dbReference type="PANTHER" id="PTHR23275:SF100">
    <property type="entry name" value="EGF-LIKE DOMAIN-CONTAINING PROTEIN"/>
    <property type="match status" value="1"/>
</dbReference>
<evidence type="ECO:0000259" key="1">
    <source>
        <dbReference type="SMART" id="SM00181"/>
    </source>
</evidence>
<feature type="domain" description="EGF-like" evidence="1">
    <location>
        <begin position="1194"/>
        <end position="1229"/>
    </location>
</feature>
<keyword evidence="3" id="KW-1185">Reference proteome</keyword>
<evidence type="ECO:0000313" key="2">
    <source>
        <dbReference type="EMBL" id="CAD5111529.1"/>
    </source>
</evidence>
<dbReference type="Proteomes" id="UP000549394">
    <property type="component" value="Unassembled WGS sequence"/>
</dbReference>
<organism evidence="2 3">
    <name type="scientific">Dimorphilus gyrociliatus</name>
    <dbReference type="NCBI Taxonomy" id="2664684"/>
    <lineage>
        <taxon>Eukaryota</taxon>
        <taxon>Metazoa</taxon>
        <taxon>Spiralia</taxon>
        <taxon>Lophotrochozoa</taxon>
        <taxon>Annelida</taxon>
        <taxon>Polychaeta</taxon>
        <taxon>Polychaeta incertae sedis</taxon>
        <taxon>Dinophilidae</taxon>
        <taxon>Dimorphilus</taxon>
    </lineage>
</organism>
<dbReference type="OrthoDB" id="6038878at2759"/>
<dbReference type="InterPro" id="IPR009030">
    <property type="entry name" value="Growth_fac_rcpt_cys_sf"/>
</dbReference>
<proteinExistence type="predicted"/>
<dbReference type="InterPro" id="IPR052798">
    <property type="entry name" value="Giardia_VSA"/>
</dbReference>
<feature type="domain" description="EGF-like" evidence="1">
    <location>
        <begin position="81"/>
        <end position="116"/>
    </location>
</feature>
<reference evidence="2 3" key="1">
    <citation type="submission" date="2020-08" db="EMBL/GenBank/DDBJ databases">
        <authorList>
            <person name="Hejnol A."/>
        </authorList>
    </citation>
    <scope>NUCLEOTIDE SEQUENCE [LARGE SCALE GENOMIC DNA]</scope>
</reference>
<dbReference type="InterPro" id="IPR006212">
    <property type="entry name" value="Furin_repeat"/>
</dbReference>
<dbReference type="InterPro" id="IPR000742">
    <property type="entry name" value="EGF"/>
</dbReference>
<feature type="domain" description="EGF-like" evidence="1">
    <location>
        <begin position="1112"/>
        <end position="1151"/>
    </location>
</feature>
<feature type="domain" description="EGF-like" evidence="1">
    <location>
        <begin position="225"/>
        <end position="258"/>
    </location>
</feature>